<evidence type="ECO:0000256" key="2">
    <source>
        <dbReference type="SAM" id="SignalP"/>
    </source>
</evidence>
<proteinExistence type="predicted"/>
<dbReference type="InterPro" id="IPR036182">
    <property type="entry name" value="PCuAC_sf"/>
</dbReference>
<accession>A0A7W7BPR6</accession>
<sequence length="185" mass="19096">MIPRTTSTRLGLILAAAALTLTGCASTTPGPAASTDADTVVAGDSVSMTDSWVKAADSGMSAAFGELTNDSNTDVTVVSATTEVSSMLELHETVENENGEMVMRQIEGGFTIPAGDTLSLEPGGNHIMMMDLPAPLAAGEEATFILTFSDDSTYEFTAPVKDYSGANENYEGGDMDMGGDMDSDG</sequence>
<dbReference type="EMBL" id="JACHMD010000001">
    <property type="protein sequence ID" value="MBB4666583.1"/>
    <property type="molecule type" value="Genomic_DNA"/>
</dbReference>
<dbReference type="AlphaFoldDB" id="A0A7W7BPR6"/>
<comment type="caution">
    <text evidence="3">The sequence shown here is derived from an EMBL/GenBank/DDBJ whole genome shotgun (WGS) entry which is preliminary data.</text>
</comment>
<dbReference type="SUPFAM" id="SSF110087">
    <property type="entry name" value="DR1885-like metal-binding protein"/>
    <property type="match status" value="1"/>
</dbReference>
<dbReference type="InterPro" id="IPR007410">
    <property type="entry name" value="LpqE-like"/>
</dbReference>
<gene>
    <name evidence="3" type="ORF">BKA24_001292</name>
</gene>
<evidence type="ECO:0000313" key="4">
    <source>
        <dbReference type="Proteomes" id="UP000573729"/>
    </source>
</evidence>
<dbReference type="PROSITE" id="PS51257">
    <property type="entry name" value="PROKAR_LIPOPROTEIN"/>
    <property type="match status" value="1"/>
</dbReference>
<protein>
    <submittedName>
        <fullName evidence="3">Copper(I)-binding protein</fullName>
    </submittedName>
</protein>
<dbReference type="InterPro" id="IPR058248">
    <property type="entry name" value="Lxx211020-like"/>
</dbReference>
<dbReference type="Proteomes" id="UP000573729">
    <property type="component" value="Unassembled WGS sequence"/>
</dbReference>
<dbReference type="RefSeq" id="WP_184216285.1">
    <property type="nucleotide sequence ID" value="NZ_JACHMD010000001.1"/>
</dbReference>
<feature type="chain" id="PRO_5039225511" evidence="2">
    <location>
        <begin position="26"/>
        <end position="185"/>
    </location>
</feature>
<name>A0A7W7BPR6_9MICO</name>
<dbReference type="PANTHER" id="PTHR36302">
    <property type="entry name" value="BLR7088 PROTEIN"/>
    <property type="match status" value="1"/>
</dbReference>
<evidence type="ECO:0000313" key="3">
    <source>
        <dbReference type="EMBL" id="MBB4666583.1"/>
    </source>
</evidence>
<feature type="region of interest" description="Disordered" evidence="1">
    <location>
        <begin position="165"/>
        <end position="185"/>
    </location>
</feature>
<dbReference type="Pfam" id="PF04314">
    <property type="entry name" value="PCuAC"/>
    <property type="match status" value="1"/>
</dbReference>
<dbReference type="Gene3D" id="2.60.40.1890">
    <property type="entry name" value="PCu(A)C copper chaperone"/>
    <property type="match status" value="1"/>
</dbReference>
<reference evidence="3 4" key="1">
    <citation type="submission" date="2020-08" db="EMBL/GenBank/DDBJ databases">
        <title>Sequencing the genomes of 1000 actinobacteria strains.</title>
        <authorList>
            <person name="Klenk H.-P."/>
        </authorList>
    </citation>
    <scope>NUCLEOTIDE SEQUENCE [LARGE SCALE GENOMIC DNA]</scope>
    <source>
        <strain evidence="3 4">DSM 24947</strain>
    </source>
</reference>
<organism evidence="3 4">
    <name type="scientific">Microbacterium marinum</name>
    <dbReference type="NCBI Taxonomy" id="421115"/>
    <lineage>
        <taxon>Bacteria</taxon>
        <taxon>Bacillati</taxon>
        <taxon>Actinomycetota</taxon>
        <taxon>Actinomycetes</taxon>
        <taxon>Micrococcales</taxon>
        <taxon>Microbacteriaceae</taxon>
        <taxon>Microbacterium</taxon>
    </lineage>
</organism>
<feature type="signal peptide" evidence="2">
    <location>
        <begin position="1"/>
        <end position="25"/>
    </location>
</feature>
<keyword evidence="4" id="KW-1185">Reference proteome</keyword>
<dbReference type="PANTHER" id="PTHR36302:SF1">
    <property type="entry name" value="COPPER CHAPERONE PCU(A)C"/>
    <property type="match status" value="1"/>
</dbReference>
<feature type="compositionally biased region" description="Acidic residues" evidence="1">
    <location>
        <begin position="171"/>
        <end position="185"/>
    </location>
</feature>
<keyword evidence="2" id="KW-0732">Signal</keyword>
<evidence type="ECO:0000256" key="1">
    <source>
        <dbReference type="SAM" id="MobiDB-lite"/>
    </source>
</evidence>